<feature type="transmembrane region" description="Helical" evidence="5">
    <location>
        <begin position="259"/>
        <end position="280"/>
    </location>
</feature>
<dbReference type="RefSeq" id="WP_149279666.1">
    <property type="nucleotide sequence ID" value="NZ_CP043506.1"/>
</dbReference>
<dbReference type="InterPro" id="IPR036259">
    <property type="entry name" value="MFS_trans_sf"/>
</dbReference>
<dbReference type="InterPro" id="IPR011701">
    <property type="entry name" value="MFS"/>
</dbReference>
<evidence type="ECO:0000256" key="1">
    <source>
        <dbReference type="ARBA" id="ARBA00004141"/>
    </source>
</evidence>
<dbReference type="KEGG" id="acek:FLP30_09800"/>
<keyword evidence="8" id="KW-1185">Reference proteome</keyword>
<evidence type="ECO:0000259" key="6">
    <source>
        <dbReference type="PROSITE" id="PS50850"/>
    </source>
</evidence>
<dbReference type="InterPro" id="IPR050382">
    <property type="entry name" value="MFS_Na/Anion_cotransporter"/>
</dbReference>
<dbReference type="PANTHER" id="PTHR11662">
    <property type="entry name" value="SOLUTE CARRIER FAMILY 17"/>
    <property type="match status" value="1"/>
</dbReference>
<proteinExistence type="predicted"/>
<dbReference type="PANTHER" id="PTHR11662:SF285">
    <property type="entry name" value="HEXURONATE TRANSPORTER"/>
    <property type="match status" value="1"/>
</dbReference>
<reference evidence="7 8" key="1">
    <citation type="submission" date="2019-09" db="EMBL/GenBank/DDBJ databases">
        <title>Genome sequencing of strain KACC 21233.</title>
        <authorList>
            <person name="Heo J."/>
            <person name="Kim S.-J."/>
            <person name="Kim J.-S."/>
            <person name="Hong S.-B."/>
            <person name="Kwon S.-W."/>
        </authorList>
    </citation>
    <scope>NUCLEOTIDE SEQUENCE [LARGE SCALE GENOMIC DNA]</scope>
    <source>
        <strain evidence="7 8">KACC 21233</strain>
    </source>
</reference>
<dbReference type="SUPFAM" id="SSF103473">
    <property type="entry name" value="MFS general substrate transporter"/>
    <property type="match status" value="1"/>
</dbReference>
<dbReference type="Proteomes" id="UP000324536">
    <property type="component" value="Chromosome"/>
</dbReference>
<organism evidence="7 8">
    <name type="scientific">Acetobacter vaccinii</name>
    <dbReference type="NCBI Taxonomy" id="2592655"/>
    <lineage>
        <taxon>Bacteria</taxon>
        <taxon>Pseudomonadati</taxon>
        <taxon>Pseudomonadota</taxon>
        <taxon>Alphaproteobacteria</taxon>
        <taxon>Acetobacterales</taxon>
        <taxon>Acetobacteraceae</taxon>
        <taxon>Acetobacter</taxon>
    </lineage>
</organism>
<dbReference type="AlphaFoldDB" id="A0A5C1YT33"/>
<feature type="transmembrane region" description="Helical" evidence="5">
    <location>
        <begin position="359"/>
        <end position="382"/>
    </location>
</feature>
<feature type="domain" description="Major facilitator superfamily (MFS) profile" evidence="6">
    <location>
        <begin position="24"/>
        <end position="414"/>
    </location>
</feature>
<feature type="transmembrane region" description="Helical" evidence="5">
    <location>
        <begin position="57"/>
        <end position="82"/>
    </location>
</feature>
<sequence length="420" mass="44136">MREDASPSTPSLVSGSKHASSTLLMVLLFLISIIAYADRQVIALLKPELDKVFGWSAADYAAISSWSQLSIAVSLLLSGWIVDRLGVKTVLAAGLGGWSLATLLHAVVNTVRGFVVVRVALGVFEGVGTPATMKAVSTCFPPEARGRVIGVLNAAPNLAAMLTPVIVSLLFPIAGWRGTVVLIGASGLLCVLAWLLFARINPYTSATHTPDTTTDPAPSLPLWRRATGFALGKFLTDPVWWMLLFWLPDLLHRRFGLDAASSGLPLACAYAMAGCGSIAGGHGPAILARKAGLQTETARRLIMLVAACCVLPLPYVLQTGNLALAVFLCGLTLAAHQVFATNLFGFATEWVPASRTGRITGLGAFCGNVGGALMLSLMGHFAAPGVSLLPVFAYGALAYLAAWLALSALAPPRRLRRRVA</sequence>
<feature type="transmembrane region" description="Helical" evidence="5">
    <location>
        <begin position="228"/>
        <end position="247"/>
    </location>
</feature>
<dbReference type="GO" id="GO:0016020">
    <property type="term" value="C:membrane"/>
    <property type="evidence" value="ECO:0007669"/>
    <property type="project" value="UniProtKB-SubCell"/>
</dbReference>
<accession>A0A5C1YT33</accession>
<evidence type="ECO:0000313" key="7">
    <source>
        <dbReference type="EMBL" id="QEO17992.1"/>
    </source>
</evidence>
<dbReference type="GO" id="GO:0015134">
    <property type="term" value="F:hexuronate transmembrane transporter activity"/>
    <property type="evidence" value="ECO:0007669"/>
    <property type="project" value="TreeGrafter"/>
</dbReference>
<name>A0A5C1YT33_9PROT</name>
<feature type="transmembrane region" description="Helical" evidence="5">
    <location>
        <begin position="323"/>
        <end position="347"/>
    </location>
</feature>
<keyword evidence="4 5" id="KW-0472">Membrane</keyword>
<feature type="transmembrane region" description="Helical" evidence="5">
    <location>
        <begin position="148"/>
        <end position="174"/>
    </location>
</feature>
<comment type="subcellular location">
    <subcellularLocation>
        <location evidence="1">Membrane</location>
        <topology evidence="1">Multi-pass membrane protein</topology>
    </subcellularLocation>
</comment>
<evidence type="ECO:0000256" key="5">
    <source>
        <dbReference type="SAM" id="Phobius"/>
    </source>
</evidence>
<gene>
    <name evidence="7" type="ORF">FLP30_09800</name>
</gene>
<feature type="transmembrane region" description="Helical" evidence="5">
    <location>
        <begin position="89"/>
        <end position="108"/>
    </location>
</feature>
<keyword evidence="2 5" id="KW-0812">Transmembrane</keyword>
<dbReference type="InterPro" id="IPR020846">
    <property type="entry name" value="MFS_dom"/>
</dbReference>
<feature type="transmembrane region" description="Helical" evidence="5">
    <location>
        <begin position="388"/>
        <end position="410"/>
    </location>
</feature>
<evidence type="ECO:0000256" key="3">
    <source>
        <dbReference type="ARBA" id="ARBA00022989"/>
    </source>
</evidence>
<feature type="transmembrane region" description="Helical" evidence="5">
    <location>
        <begin position="21"/>
        <end position="37"/>
    </location>
</feature>
<protein>
    <submittedName>
        <fullName evidence="7">MFS transporter</fullName>
    </submittedName>
</protein>
<feature type="transmembrane region" description="Helical" evidence="5">
    <location>
        <begin position="180"/>
        <end position="198"/>
    </location>
</feature>
<evidence type="ECO:0000313" key="8">
    <source>
        <dbReference type="Proteomes" id="UP000324536"/>
    </source>
</evidence>
<dbReference type="EMBL" id="CP043506">
    <property type="protein sequence ID" value="QEO17992.1"/>
    <property type="molecule type" value="Genomic_DNA"/>
</dbReference>
<dbReference type="OrthoDB" id="9794076at2"/>
<dbReference type="Pfam" id="PF07690">
    <property type="entry name" value="MFS_1"/>
    <property type="match status" value="1"/>
</dbReference>
<feature type="transmembrane region" description="Helical" evidence="5">
    <location>
        <begin position="114"/>
        <end position="136"/>
    </location>
</feature>
<feature type="transmembrane region" description="Helical" evidence="5">
    <location>
        <begin position="301"/>
        <end position="317"/>
    </location>
</feature>
<evidence type="ECO:0000256" key="4">
    <source>
        <dbReference type="ARBA" id="ARBA00023136"/>
    </source>
</evidence>
<dbReference type="PROSITE" id="PS50850">
    <property type="entry name" value="MFS"/>
    <property type="match status" value="1"/>
</dbReference>
<evidence type="ECO:0000256" key="2">
    <source>
        <dbReference type="ARBA" id="ARBA00022692"/>
    </source>
</evidence>
<dbReference type="Gene3D" id="1.20.1250.20">
    <property type="entry name" value="MFS general substrate transporter like domains"/>
    <property type="match status" value="2"/>
</dbReference>
<keyword evidence="3 5" id="KW-1133">Transmembrane helix</keyword>